<accession>A0ACB8H2S5</accession>
<gene>
    <name evidence="1" type="ORF">JR316_0004193</name>
</gene>
<proteinExistence type="predicted"/>
<comment type="caution">
    <text evidence="1">The sequence shown here is derived from an EMBL/GenBank/DDBJ whole genome shotgun (WGS) entry which is preliminary data.</text>
</comment>
<dbReference type="Proteomes" id="UP000664032">
    <property type="component" value="Unassembled WGS sequence"/>
</dbReference>
<evidence type="ECO:0000313" key="1">
    <source>
        <dbReference type="EMBL" id="KAH9482098.1"/>
    </source>
</evidence>
<keyword evidence="2" id="KW-1185">Reference proteome</keyword>
<organism evidence="1 2">
    <name type="scientific">Psilocybe cubensis</name>
    <name type="common">Psychedelic mushroom</name>
    <name type="synonym">Stropharia cubensis</name>
    <dbReference type="NCBI Taxonomy" id="181762"/>
    <lineage>
        <taxon>Eukaryota</taxon>
        <taxon>Fungi</taxon>
        <taxon>Dikarya</taxon>
        <taxon>Basidiomycota</taxon>
        <taxon>Agaricomycotina</taxon>
        <taxon>Agaricomycetes</taxon>
        <taxon>Agaricomycetidae</taxon>
        <taxon>Agaricales</taxon>
        <taxon>Agaricineae</taxon>
        <taxon>Strophariaceae</taxon>
        <taxon>Psilocybe</taxon>
    </lineage>
</organism>
<name>A0ACB8H2S5_PSICU</name>
<sequence length="574" mass="64742">MSDTYMYQYHLFSALVAFIGLVHYVYVNSKRYKLSHIPTVGYSTPLLTYISAWRYFRDPAYVYETIEEGYRKYPNKLFKVPTLTSWEVIVNSTQAVDEMCKAPVDVVSNILAFSELDYTLGHDVTKYPYHVSVVRGPITRNIAAKFGVVREEVVRGYDDAVEGLRKGTGEVGEWVQVPVYDVTIKLVRKIMARMSVGYPLCENEEFKELCGRAVRTLVKGRALRFFPKFMRPLASRLLINVQKDLRRMAVLIEPEVKQRLEQEAECIASGTEWTEKPAKRRLAVVDGRGEADRALTNALRIIACHPPEEYLYPLREELERVLRAGGDEEAEKGRDGGGLEWTKNAVGRMYLLDSLLREVQRCFDIQPLHVSRKTVQPFVFSDGTLVPPGVTMYANSHAMYRDEARFGRAGNFEGFRYVMDGEGVGDEGVHEKGSLNAGKERDLPTGSFMQPLLAKPALDYHAFGYGKHACPGRFSAVYQLKTMVAHVLMTYDVSMHNPTDKNGSGNHNSKQQGSGNDHRKGYGLENNNDDGADGRVYSVHMRLAGEKVLPDDEDAGQGKKAGMGVATKLWFRKR</sequence>
<reference evidence="1" key="1">
    <citation type="submission" date="2021-10" db="EMBL/GenBank/DDBJ databases">
        <title>Psilocybe cubensis genome.</title>
        <authorList>
            <person name="Mckernan K.J."/>
            <person name="Crawford S."/>
            <person name="Trippe A."/>
            <person name="Kane L.T."/>
            <person name="Mclaughlin S."/>
        </authorList>
    </citation>
    <scope>NUCLEOTIDE SEQUENCE</scope>
    <source>
        <strain evidence="1">MGC-MH-2018</strain>
    </source>
</reference>
<keyword evidence="1" id="KW-0503">Monooxygenase</keyword>
<keyword evidence="1" id="KW-0560">Oxidoreductase</keyword>
<dbReference type="EMBL" id="JAFIQS020000004">
    <property type="protein sequence ID" value="KAH9482098.1"/>
    <property type="molecule type" value="Genomic_DNA"/>
</dbReference>
<evidence type="ECO:0000313" key="2">
    <source>
        <dbReference type="Proteomes" id="UP000664032"/>
    </source>
</evidence>
<protein>
    <submittedName>
        <fullName evidence="1">Cytochrome P450 monooxygenase 71</fullName>
    </submittedName>
</protein>